<keyword evidence="1" id="KW-1133">Transmembrane helix</keyword>
<evidence type="ECO:0000313" key="2">
    <source>
        <dbReference type="EMBL" id="CAH0550535.1"/>
    </source>
</evidence>
<dbReference type="Proteomes" id="UP001154078">
    <property type="component" value="Chromosome 2"/>
</dbReference>
<sequence>MSSQEDINAESPIEAKDIFQPKQETPKIIRVLTVIAYALSVSMAAILLSIYYIFIWQGRPHIGAQTAIGFYENDNITSDYIIKPEELPPVFSIKNDFLESKNEIDLSLNDTEELTNSSGAEVRKLENRTHSPKVRLHRAGKSASVALKLVRKFFAFLKSMSYTSLNGFKNKLEQKPPVQTCPDTTVKLAGEEAKDKLYEPKHKKKVVRVLTVIAYIFFVSLAAIMLSMYYVFLWNGDSKFETKVVSVRIEQTPLLEQLVEAQNQLRLLQEKYDVLQMRCNEVFSDMRQQMTSNEVNPEEATTMLPSVTSTPEEAEENATWPVYYYDQKRKRSIFIKKIMNFKHSYNEFTK</sequence>
<dbReference type="AlphaFoldDB" id="A0A9P0AWP4"/>
<evidence type="ECO:0000313" key="3">
    <source>
        <dbReference type="Proteomes" id="UP001154078"/>
    </source>
</evidence>
<gene>
    <name evidence="2" type="ORF">MELIAE_LOCUS3328</name>
</gene>
<reference evidence="2" key="1">
    <citation type="submission" date="2021-12" db="EMBL/GenBank/DDBJ databases">
        <authorList>
            <person name="King R."/>
        </authorList>
    </citation>
    <scope>NUCLEOTIDE SEQUENCE</scope>
</reference>
<dbReference type="OrthoDB" id="8113027at2759"/>
<name>A0A9P0AWP4_BRAAE</name>
<feature type="transmembrane region" description="Helical" evidence="1">
    <location>
        <begin position="206"/>
        <end position="232"/>
    </location>
</feature>
<accession>A0A9P0AWP4</accession>
<dbReference type="PANTHER" id="PTHR34929:SF1">
    <property type="entry name" value="INAF MOTIF CONTAINING 2"/>
    <property type="match status" value="1"/>
</dbReference>
<protein>
    <submittedName>
        <fullName evidence="2">Uncharacterized protein</fullName>
    </submittedName>
</protein>
<feature type="transmembrane region" description="Helical" evidence="1">
    <location>
        <begin position="28"/>
        <end position="54"/>
    </location>
</feature>
<keyword evidence="3" id="KW-1185">Reference proteome</keyword>
<dbReference type="PANTHER" id="PTHR34929">
    <property type="entry name" value="ZGC:153157"/>
    <property type="match status" value="1"/>
</dbReference>
<proteinExistence type="predicted"/>
<keyword evidence="1" id="KW-0472">Membrane</keyword>
<evidence type="ECO:0000256" key="1">
    <source>
        <dbReference type="SAM" id="Phobius"/>
    </source>
</evidence>
<dbReference type="Pfam" id="PF15018">
    <property type="entry name" value="InaF-motif"/>
    <property type="match status" value="2"/>
</dbReference>
<keyword evidence="1" id="KW-0812">Transmembrane</keyword>
<dbReference type="InterPro" id="IPR029162">
    <property type="entry name" value="InaF-motif"/>
</dbReference>
<dbReference type="EMBL" id="OV121133">
    <property type="protein sequence ID" value="CAH0550535.1"/>
    <property type="molecule type" value="Genomic_DNA"/>
</dbReference>
<organism evidence="2 3">
    <name type="scientific">Brassicogethes aeneus</name>
    <name type="common">Rape pollen beetle</name>
    <name type="synonym">Meligethes aeneus</name>
    <dbReference type="NCBI Taxonomy" id="1431903"/>
    <lineage>
        <taxon>Eukaryota</taxon>
        <taxon>Metazoa</taxon>
        <taxon>Ecdysozoa</taxon>
        <taxon>Arthropoda</taxon>
        <taxon>Hexapoda</taxon>
        <taxon>Insecta</taxon>
        <taxon>Pterygota</taxon>
        <taxon>Neoptera</taxon>
        <taxon>Endopterygota</taxon>
        <taxon>Coleoptera</taxon>
        <taxon>Polyphaga</taxon>
        <taxon>Cucujiformia</taxon>
        <taxon>Nitidulidae</taxon>
        <taxon>Meligethinae</taxon>
        <taxon>Brassicogethes</taxon>
    </lineage>
</organism>